<proteinExistence type="predicted"/>
<comment type="caution">
    <text evidence="1">The sequence shown here is derived from an EMBL/GenBank/DDBJ whole genome shotgun (WGS) entry which is preliminary data.</text>
</comment>
<evidence type="ECO:0000313" key="2">
    <source>
        <dbReference type="Proteomes" id="UP000003434"/>
    </source>
</evidence>
<protein>
    <submittedName>
        <fullName evidence="1">Uncharacterized protein</fullName>
    </submittedName>
</protein>
<gene>
    <name evidence="1" type="ORF">HMPREF0381_0860</name>
</gene>
<dbReference type="AlphaFoldDB" id="E6LLM5"/>
<sequence length="74" mass="9030">MHFLHLFLCTITIAYALKFCYNHNISSLYVRCFITYTFYQYILNFTGTCIPGKFFVIWKGEMYKKYYQKNKSYS</sequence>
<name>E6LLM5_9FIRM</name>
<dbReference type="HOGENOM" id="CLU_2683286_0_0_9"/>
<organism evidence="1 2">
    <name type="scientific">Lachnoanaerobaculum saburreum DSM 3986</name>
    <dbReference type="NCBI Taxonomy" id="887325"/>
    <lineage>
        <taxon>Bacteria</taxon>
        <taxon>Bacillati</taxon>
        <taxon>Bacillota</taxon>
        <taxon>Clostridia</taxon>
        <taxon>Lachnospirales</taxon>
        <taxon>Lachnospiraceae</taxon>
        <taxon>Lachnoanaerobaculum</taxon>
    </lineage>
</organism>
<reference evidence="1 2" key="1">
    <citation type="submission" date="2010-12" db="EMBL/GenBank/DDBJ databases">
        <authorList>
            <person name="Muzny D."/>
            <person name="Qin X."/>
            <person name="Deng J."/>
            <person name="Jiang H."/>
            <person name="Liu Y."/>
            <person name="Qu J."/>
            <person name="Song X.-Z."/>
            <person name="Zhang L."/>
            <person name="Thornton R."/>
            <person name="Coyle M."/>
            <person name="Francisco L."/>
            <person name="Jackson L."/>
            <person name="Javaid M."/>
            <person name="Korchina V."/>
            <person name="Kovar C."/>
            <person name="Mata R."/>
            <person name="Mathew T."/>
            <person name="Ngo R."/>
            <person name="Nguyen L."/>
            <person name="Nguyen N."/>
            <person name="Okwuonu G."/>
            <person name="Ongeri F."/>
            <person name="Pham C."/>
            <person name="Simmons D."/>
            <person name="Wilczek-Boney K."/>
            <person name="Hale W."/>
            <person name="Jakkamsetti A."/>
            <person name="Pham P."/>
            <person name="Ruth R."/>
            <person name="San Lucas F."/>
            <person name="Warren J."/>
            <person name="Zhang J."/>
            <person name="Zhao Z."/>
            <person name="Zhou C."/>
            <person name="Zhu D."/>
            <person name="Lee S."/>
            <person name="Bess C."/>
            <person name="Blankenburg K."/>
            <person name="Forbes L."/>
            <person name="Fu Q."/>
            <person name="Gubbala S."/>
            <person name="Hirani K."/>
            <person name="Jayaseelan J.C."/>
            <person name="Lara F."/>
            <person name="Munidasa M."/>
            <person name="Palculict T."/>
            <person name="Patil S."/>
            <person name="Pu L.-L."/>
            <person name="Saada N."/>
            <person name="Tang L."/>
            <person name="Weissenberger G."/>
            <person name="Zhu Y."/>
            <person name="Hemphill L."/>
            <person name="Shang Y."/>
            <person name="Youmans B."/>
            <person name="Ayvaz T."/>
            <person name="Ross M."/>
            <person name="Santibanez J."/>
            <person name="Aqrawi P."/>
            <person name="Gross S."/>
            <person name="Joshi V."/>
            <person name="Fowler G."/>
            <person name="Nazareth L."/>
            <person name="Reid J."/>
            <person name="Worley K."/>
            <person name="Petrosino J."/>
            <person name="Highlander S."/>
            <person name="Gibbs R."/>
        </authorList>
    </citation>
    <scope>NUCLEOTIDE SEQUENCE [LARGE SCALE GENOMIC DNA]</scope>
    <source>
        <strain evidence="1 2">DSM 3986</strain>
    </source>
</reference>
<evidence type="ECO:0000313" key="1">
    <source>
        <dbReference type="EMBL" id="EFU77247.1"/>
    </source>
</evidence>
<dbReference type="EMBL" id="AEPW01000033">
    <property type="protein sequence ID" value="EFU77247.1"/>
    <property type="molecule type" value="Genomic_DNA"/>
</dbReference>
<accession>E6LLM5</accession>
<dbReference type="Proteomes" id="UP000003434">
    <property type="component" value="Unassembled WGS sequence"/>
</dbReference>